<dbReference type="InterPro" id="IPR014718">
    <property type="entry name" value="GH-type_carb-bd"/>
</dbReference>
<dbReference type="GO" id="GO:0030246">
    <property type="term" value="F:carbohydrate binding"/>
    <property type="evidence" value="ECO:0007669"/>
    <property type="project" value="InterPro"/>
</dbReference>
<dbReference type="Gene3D" id="2.70.98.10">
    <property type="match status" value="1"/>
</dbReference>
<dbReference type="HOGENOM" id="CLU_052486_0_0_5"/>
<dbReference type="InterPro" id="IPR011013">
    <property type="entry name" value="Gal_mutarotase_sf_dom"/>
</dbReference>
<proteinExistence type="predicted"/>
<dbReference type="OrthoDB" id="9796517at2"/>
<gene>
    <name evidence="1" type="ORF">ABI_17750</name>
</gene>
<organism evidence="1 2">
    <name type="scientific">Asticcacaulis biprosthecium C19</name>
    <dbReference type="NCBI Taxonomy" id="715226"/>
    <lineage>
        <taxon>Bacteria</taxon>
        <taxon>Pseudomonadati</taxon>
        <taxon>Pseudomonadota</taxon>
        <taxon>Alphaproteobacteria</taxon>
        <taxon>Caulobacterales</taxon>
        <taxon>Caulobacteraceae</taxon>
        <taxon>Asticcacaulis</taxon>
    </lineage>
</organism>
<keyword evidence="2" id="KW-1185">Reference proteome</keyword>
<dbReference type="RefSeq" id="WP_006272531.1">
    <property type="nucleotide sequence ID" value="NZ_GL883077.1"/>
</dbReference>
<reference evidence="2" key="1">
    <citation type="submission" date="2011-03" db="EMBL/GenBank/DDBJ databases">
        <title>Draft genome sequence of Brevundimonas diminuta.</title>
        <authorList>
            <person name="Brown P.J.B."/>
            <person name="Buechlein A."/>
            <person name="Hemmerich C."/>
            <person name="Brun Y.V."/>
        </authorList>
    </citation>
    <scope>NUCLEOTIDE SEQUENCE [LARGE SCALE GENOMIC DNA]</scope>
    <source>
        <strain evidence="2">C19</strain>
    </source>
</reference>
<dbReference type="GO" id="GO:0005975">
    <property type="term" value="P:carbohydrate metabolic process"/>
    <property type="evidence" value="ECO:0007669"/>
    <property type="project" value="InterPro"/>
</dbReference>
<evidence type="ECO:0000313" key="2">
    <source>
        <dbReference type="Proteomes" id="UP000006512"/>
    </source>
</evidence>
<dbReference type="InterPro" id="IPR008183">
    <property type="entry name" value="Aldose_1/G6P_1-epimerase"/>
</dbReference>
<dbReference type="CDD" id="cd09021">
    <property type="entry name" value="Aldose_epim_Ec_YphB"/>
    <property type="match status" value="1"/>
</dbReference>
<dbReference type="SUPFAM" id="SSF74650">
    <property type="entry name" value="Galactose mutarotase-like"/>
    <property type="match status" value="1"/>
</dbReference>
<dbReference type="Proteomes" id="UP000006512">
    <property type="component" value="Unassembled WGS sequence"/>
</dbReference>
<dbReference type="STRING" id="715226.ABI_17750"/>
<dbReference type="AlphaFoldDB" id="F4QKN3"/>
<sequence length="283" mass="31844">MLRLSSNETTLDICPDVAGSLWRFVHQGRDILRPTADGTTDALMTSSFPLVPYCNRIRNGEFAFEGKKVKLTPNLGNGHPHPLHGQGWRQPWRVIEASPTRAVLSYVHDADEWPWAYEAVVVYELRPAGLRAYLSVKNLSRNTMPAGLGFHPYFPRTRQTRLRAVTTGIWRADDDCLPVSWHAGVLRKDWSKGDIVDHEVTIDHCYTGFGGRAEILEGDTTVLSLRASPDCKWLHVFAPLDHPDFFCVEPVNHMPDPFNQPNSGLKCLKAGETSMVWMDIAVN</sequence>
<dbReference type="eggNOG" id="COG2017">
    <property type="taxonomic scope" value="Bacteria"/>
</dbReference>
<protein>
    <submittedName>
        <fullName evidence="1">Aldose 1-epimerase family protein</fullName>
    </submittedName>
</protein>
<dbReference type="Pfam" id="PF01263">
    <property type="entry name" value="Aldose_epim"/>
    <property type="match status" value="1"/>
</dbReference>
<name>F4QKN3_9CAUL</name>
<evidence type="ECO:0000313" key="1">
    <source>
        <dbReference type="EMBL" id="EGF93335.1"/>
    </source>
</evidence>
<dbReference type="GO" id="GO:0016853">
    <property type="term" value="F:isomerase activity"/>
    <property type="evidence" value="ECO:0007669"/>
    <property type="project" value="InterPro"/>
</dbReference>
<accession>F4QKN3</accession>
<dbReference type="EMBL" id="GL883077">
    <property type="protein sequence ID" value="EGF93335.1"/>
    <property type="molecule type" value="Genomic_DNA"/>
</dbReference>